<feature type="compositionally biased region" description="Basic residues" evidence="1">
    <location>
        <begin position="105"/>
        <end position="117"/>
    </location>
</feature>
<dbReference type="EMBL" id="CADCTR010001511">
    <property type="protein sequence ID" value="CAA9299370.1"/>
    <property type="molecule type" value="Genomic_DNA"/>
</dbReference>
<evidence type="ECO:0000313" key="2">
    <source>
        <dbReference type="EMBL" id="CAA9299370.1"/>
    </source>
</evidence>
<feature type="compositionally biased region" description="Gly residues" evidence="1">
    <location>
        <begin position="1"/>
        <end position="10"/>
    </location>
</feature>
<name>A0A6J4K8X5_9CHLR</name>
<gene>
    <name evidence="2" type="ORF">AVDCRST_MAG93-4486</name>
</gene>
<feature type="non-terminal residue" evidence="2">
    <location>
        <position position="1"/>
    </location>
</feature>
<protein>
    <submittedName>
        <fullName evidence="2">Uncharacterized protein</fullName>
    </submittedName>
</protein>
<proteinExistence type="predicted"/>
<feature type="compositionally biased region" description="Basic residues" evidence="1">
    <location>
        <begin position="87"/>
        <end position="96"/>
    </location>
</feature>
<feature type="compositionally biased region" description="Basic and acidic residues" evidence="1">
    <location>
        <begin position="65"/>
        <end position="78"/>
    </location>
</feature>
<evidence type="ECO:0000256" key="1">
    <source>
        <dbReference type="SAM" id="MobiDB-lite"/>
    </source>
</evidence>
<accession>A0A6J4K8X5</accession>
<feature type="region of interest" description="Disordered" evidence="1">
    <location>
        <begin position="1"/>
        <end position="130"/>
    </location>
</feature>
<feature type="compositionally biased region" description="Basic and acidic residues" evidence="1">
    <location>
        <begin position="11"/>
        <end position="23"/>
    </location>
</feature>
<feature type="non-terminal residue" evidence="2">
    <location>
        <position position="180"/>
    </location>
</feature>
<reference evidence="2" key="1">
    <citation type="submission" date="2020-02" db="EMBL/GenBank/DDBJ databases">
        <authorList>
            <person name="Meier V. D."/>
        </authorList>
    </citation>
    <scope>NUCLEOTIDE SEQUENCE</scope>
    <source>
        <strain evidence="2">AVDCRST_MAG93</strain>
    </source>
</reference>
<sequence>LGGMAFGGADGEARSRWPGDDGFRAQQGLRAQGGPAGPDRPDGRLGLDAGARVRGGGGEQGRAAHVPDRARGGRRGGDQHGLLGGALRRRVPHRAGRPGAEGRDHRRRDLRRRHHAHAAVPAAGRRRSALRRLRRRRSRVTSDLLHPLQVLRHELLRERPAGRPRRRARLRLRRVDRQRV</sequence>
<organism evidence="2">
    <name type="scientific">uncultured Chloroflexia bacterium</name>
    <dbReference type="NCBI Taxonomy" id="1672391"/>
    <lineage>
        <taxon>Bacteria</taxon>
        <taxon>Bacillati</taxon>
        <taxon>Chloroflexota</taxon>
        <taxon>Chloroflexia</taxon>
        <taxon>environmental samples</taxon>
    </lineage>
</organism>
<dbReference type="AlphaFoldDB" id="A0A6J4K8X5"/>